<keyword evidence="5" id="KW-0678">Repressor</keyword>
<evidence type="ECO:0000313" key="12">
    <source>
        <dbReference type="Proteomes" id="UP000282125"/>
    </source>
</evidence>
<dbReference type="InterPro" id="IPR050485">
    <property type="entry name" value="Proline_metab_enzyme"/>
</dbReference>
<comment type="catalytic activity">
    <reaction evidence="4 5">
        <text>L-glutamate 5-semialdehyde + NAD(+) + H2O = L-glutamate + NADH + 2 H(+)</text>
        <dbReference type="Rhea" id="RHEA:30235"/>
        <dbReference type="ChEBI" id="CHEBI:15377"/>
        <dbReference type="ChEBI" id="CHEBI:15378"/>
        <dbReference type="ChEBI" id="CHEBI:29985"/>
        <dbReference type="ChEBI" id="CHEBI:57540"/>
        <dbReference type="ChEBI" id="CHEBI:57945"/>
        <dbReference type="ChEBI" id="CHEBI:58066"/>
        <dbReference type="EC" id="1.2.1.88"/>
    </reaction>
</comment>
<keyword evidence="5" id="KW-0285">Flavoprotein</keyword>
<gene>
    <name evidence="11" type="primary">putA</name>
    <name evidence="11" type="ORF">EG244_18425</name>
</gene>
<evidence type="ECO:0000259" key="8">
    <source>
        <dbReference type="Pfam" id="PF01619"/>
    </source>
</evidence>
<dbReference type="EMBL" id="RRAZ01000044">
    <property type="protein sequence ID" value="RRH69372.1"/>
    <property type="molecule type" value="Genomic_DNA"/>
</dbReference>
<comment type="caution">
    <text evidence="11">The sequence shown here is derived from an EMBL/GenBank/DDBJ whole genome shotgun (WGS) entry which is preliminary data.</text>
</comment>
<feature type="domain" description="Proline utilization A proline dehydrogenase N-terminal" evidence="10">
    <location>
        <begin position="10"/>
        <end position="51"/>
    </location>
</feature>
<feature type="active site" evidence="6">
    <location>
        <position position="808"/>
    </location>
</feature>
<dbReference type="InterPro" id="IPR015590">
    <property type="entry name" value="Aldehyde_DH_dom"/>
</dbReference>
<dbReference type="Pfam" id="PF18327">
    <property type="entry name" value="PRODH"/>
    <property type="match status" value="1"/>
</dbReference>
<comment type="similarity">
    <text evidence="5">In the N-terminal section; belongs to the proline dehydrogenase family.</text>
</comment>
<dbReference type="InterPro" id="IPR016160">
    <property type="entry name" value="Ald_DH_CS_CYS"/>
</dbReference>
<evidence type="ECO:0000259" key="9">
    <source>
        <dbReference type="Pfam" id="PF14850"/>
    </source>
</evidence>
<keyword evidence="5" id="KW-0642">Proline metabolism</keyword>
<keyword evidence="3 5" id="KW-0520">NAD</keyword>
<dbReference type="Pfam" id="PF01619">
    <property type="entry name" value="Pro_dh"/>
    <property type="match status" value="1"/>
</dbReference>
<dbReference type="PROSITE" id="PS00070">
    <property type="entry name" value="ALDEHYDE_DEHYDR_CYS"/>
    <property type="match status" value="1"/>
</dbReference>
<dbReference type="PANTHER" id="PTHR42862:SF1">
    <property type="entry name" value="DELTA-1-PYRROLINE-5-CARBOXYLATE DEHYDROGENASE 2, ISOFORM A-RELATED"/>
    <property type="match status" value="1"/>
</dbReference>
<dbReference type="Pfam" id="PF00171">
    <property type="entry name" value="Aldedh"/>
    <property type="match status" value="1"/>
</dbReference>
<evidence type="ECO:0000256" key="6">
    <source>
        <dbReference type="PIRSR" id="PIRSR000197-1"/>
    </source>
</evidence>
<proteinExistence type="inferred from homology"/>
<dbReference type="EC" id="1.5.5.2" evidence="5"/>
<comment type="catalytic activity">
    <reaction evidence="5">
        <text>L-proline + a quinone = (S)-1-pyrroline-5-carboxylate + a quinol + H(+)</text>
        <dbReference type="Rhea" id="RHEA:23784"/>
        <dbReference type="ChEBI" id="CHEBI:15378"/>
        <dbReference type="ChEBI" id="CHEBI:17388"/>
        <dbReference type="ChEBI" id="CHEBI:24646"/>
        <dbReference type="ChEBI" id="CHEBI:60039"/>
        <dbReference type="ChEBI" id="CHEBI:132124"/>
        <dbReference type="EC" id="1.5.5.2"/>
    </reaction>
</comment>
<comment type="function">
    <text evidence="5">Oxidizes proline to glutamate for use as a carbon and nitrogen source.</text>
</comment>
<dbReference type="FunFam" id="3.40.309.10:FF:000005">
    <property type="entry name" value="1-pyrroline-5-carboxylate dehydrogenase 1"/>
    <property type="match status" value="1"/>
</dbReference>
<dbReference type="InterPro" id="IPR016161">
    <property type="entry name" value="Ald_DH/histidinol_DH"/>
</dbReference>
<feature type="domain" description="Proline dehydrogenase" evidence="8">
    <location>
        <begin position="179"/>
        <end position="476"/>
    </location>
</feature>
<dbReference type="SUPFAM" id="SSF53720">
    <property type="entry name" value="ALDH-like"/>
    <property type="match status" value="1"/>
</dbReference>
<keyword evidence="12" id="KW-1185">Reference proteome</keyword>
<evidence type="ECO:0000256" key="4">
    <source>
        <dbReference type="ARBA" id="ARBA00048142"/>
    </source>
</evidence>
<evidence type="ECO:0000259" key="7">
    <source>
        <dbReference type="Pfam" id="PF00171"/>
    </source>
</evidence>
<dbReference type="InterPro" id="IPR024082">
    <property type="entry name" value="PRODH_PutA_dom_II"/>
</dbReference>
<dbReference type="Gene3D" id="1.20.5.460">
    <property type="entry name" value="Single helix bin"/>
    <property type="match status" value="1"/>
</dbReference>
<dbReference type="PANTHER" id="PTHR42862">
    <property type="entry name" value="DELTA-1-PYRROLINE-5-CARBOXYLATE DEHYDROGENASE 1, ISOFORM A-RELATED"/>
    <property type="match status" value="1"/>
</dbReference>
<dbReference type="InterPro" id="IPR002872">
    <property type="entry name" value="Proline_DH_dom"/>
</dbReference>
<evidence type="ECO:0000256" key="2">
    <source>
        <dbReference type="ARBA" id="ARBA00023002"/>
    </source>
</evidence>
<dbReference type="InterPro" id="IPR024089">
    <property type="entry name" value="PRODH_PutA_dom_I/II"/>
</dbReference>
<dbReference type="SUPFAM" id="SSF51730">
    <property type="entry name" value="FAD-linked oxidoreductase"/>
    <property type="match status" value="1"/>
</dbReference>
<comment type="pathway">
    <text evidence="1 5">Amino-acid degradation; L-proline degradation into L-glutamate; L-glutamate from L-proline: step 2/2.</text>
</comment>
<keyword evidence="2 5" id="KW-0560">Oxidoreductase</keyword>
<dbReference type="GO" id="GO:0004657">
    <property type="term" value="F:proline dehydrogenase activity"/>
    <property type="evidence" value="ECO:0007669"/>
    <property type="project" value="UniProtKB-UniRule"/>
</dbReference>
<dbReference type="Gene3D" id="3.20.20.220">
    <property type="match status" value="1"/>
</dbReference>
<organism evidence="11 12">
    <name type="scientific">Falsigemmobacter faecalis</name>
    <dbReference type="NCBI Taxonomy" id="2488730"/>
    <lineage>
        <taxon>Bacteria</taxon>
        <taxon>Pseudomonadati</taxon>
        <taxon>Pseudomonadota</taxon>
        <taxon>Alphaproteobacteria</taxon>
        <taxon>Rhodobacterales</taxon>
        <taxon>Paracoccaceae</taxon>
        <taxon>Falsigemmobacter</taxon>
    </lineage>
</organism>
<dbReference type="NCBIfam" id="TIGR01238">
    <property type="entry name" value="D1pyr5carbox3"/>
    <property type="match status" value="1"/>
</dbReference>
<dbReference type="RefSeq" id="WP_124966636.1">
    <property type="nucleotide sequence ID" value="NZ_RRAZ01000044.1"/>
</dbReference>
<name>A0A3P3D7E3_9RHOB</name>
<evidence type="ECO:0000259" key="10">
    <source>
        <dbReference type="Pfam" id="PF18327"/>
    </source>
</evidence>
<dbReference type="AlphaFoldDB" id="A0A3P3D7E3"/>
<dbReference type="GO" id="GO:0003700">
    <property type="term" value="F:DNA-binding transcription factor activity"/>
    <property type="evidence" value="ECO:0007669"/>
    <property type="project" value="InterPro"/>
</dbReference>
<dbReference type="InterPro" id="IPR029041">
    <property type="entry name" value="FAD-linked_oxidoreductase-like"/>
</dbReference>
<keyword evidence="5" id="KW-0274">FAD</keyword>
<sequence>MPQLSPHEIITRHALREETPLLQALLQEAALSAEDRARISTAAATLVTRIRQSAKPGLMEVFLAEYGLSTDEGIALMCLAEALLRVPDAATMDALIEDKIAPSDWGRHLGKSASSLVNASTWALLLTGRVLDDAAPPGVAGHLRAALRRLGEPVIRRAVGQAMKEMGRQFVLGETIEAAMKRAQTREARGFSYSYDMLGEAARTEADARRYHLSYSRAITAIARACTHEEIRRNPGISIKLSALHPRYEVAKRARVMAELVPRVRALCGLAKAGGMGLNIDAEEADRLDLSLEVMEEVLKDPGLQGWDGFGVVVQAYGRRCGAVIDWLYDLAGRSDRRIMLRLVKGAYWDAEVKRAQTLGLESFPVFTRKQATDVSYIANARKLLGMTDRIYPQFAGHNAHTVAAILDMAKAAGLTPAQYEFQRLHGMGEPLHDIVQQDEGTMCRIYAPVGAHRDLLAYLVRRLLENGANSSFVNQIVDDSVPADRVAACPLTALKALGCAPNPKLHPGPALFGARRNSRGRDLSDAADLAQIEAARRPHAEAVYHAAPLTAFELPEGGAAEPVLAPTFARSSAEVAGRLRTATATEVASAFDAAQTWEAPAEQRAAVLNRAADLFEAHEGQIFALLAREAGKTLPDALAELREAVDFLRYYAKGARALTAPARGIFACISPWNFPLAIFTGQIAAALAAGNAVLAKPAGQTPLIAHLAVTLLQEAGVPRAALQVLPGDGAVVGAALTADPRVAGVAFTGSTATALGIRKSLARHAPQAVLIAETGGLNAMIVDSTALPEQAVRDIIASAFQSAGQRCSALRCLYLQEDIAPHVLEMLKGAMAELTLGDPWALSTDIGPLIDEAAFRSISDYVAAARQAGRVLFEGSAPATGWHLAPVAIRVSSIAEMTREIFGPVLHVVTFRARDLPAVVDQINATGYGLTFGLHSRIDDRVQTLVERVKAGNIYVNRNQIGAVVGSQPFGGEGLSGTGPKAGGPMYLQRFVQDAAGAPGTWGAAAAFDPAAALAGAVVPQAAVHIRDLPGPTGESNRLSAFARGPVLCLGPGAEAVEDQARATEAAGGLAVRATGPVAPEALTALPGLAAVVCYGGDIAGFQQALAGRQGAIVPLISGRPNASWVLTERHCCIDTTASGGNAQLLAEAGD</sequence>
<dbReference type="NCBIfam" id="NF008869">
    <property type="entry name" value="PRK11904.1"/>
    <property type="match status" value="1"/>
</dbReference>
<evidence type="ECO:0000313" key="11">
    <source>
        <dbReference type="EMBL" id="RRH69372.1"/>
    </source>
</evidence>
<evidence type="ECO:0000256" key="5">
    <source>
        <dbReference type="PIRNR" id="PIRNR000197"/>
    </source>
</evidence>
<dbReference type="OrthoDB" id="9812625at2"/>
<accession>A0A3P3D7E3</accession>
<keyword evidence="5" id="KW-0805">Transcription regulation</keyword>
<comment type="similarity">
    <text evidence="5">In the C-terminal section; belongs to the aldehyde dehydrogenase family.</text>
</comment>
<comment type="cofactor">
    <cofactor evidence="5">
        <name>FAD</name>
        <dbReference type="ChEBI" id="CHEBI:57692"/>
    </cofactor>
</comment>
<dbReference type="Gene3D" id="3.40.309.10">
    <property type="entry name" value="Aldehyde Dehydrogenase, Chain A, domain 2"/>
    <property type="match status" value="1"/>
</dbReference>
<protein>
    <recommendedName>
        <fullName evidence="5">Bifunctional protein PutA</fullName>
    </recommendedName>
    <domain>
        <recommendedName>
            <fullName evidence="5">Proline dehydrogenase</fullName>
            <ecNumber evidence="5">1.5.5.2</ecNumber>
        </recommendedName>
        <alternativeName>
            <fullName evidence="5">Proline oxidase</fullName>
        </alternativeName>
    </domain>
    <domain>
        <recommendedName>
            <fullName evidence="5">Delta-1-pyrroline-5-carboxylate dehydrogenase</fullName>
            <shortName evidence="5">P5C dehydrogenase</shortName>
            <ecNumber evidence="5">1.2.1.88</ecNumber>
        </recommendedName>
        <alternativeName>
            <fullName evidence="5">L-glutamate gamma-semialdehyde dehydrogenase</fullName>
        </alternativeName>
    </domain>
</protein>
<dbReference type="GO" id="GO:0003842">
    <property type="term" value="F:L-glutamate gamma-semialdehyde dehydrogenase activity"/>
    <property type="evidence" value="ECO:0007669"/>
    <property type="project" value="UniProtKB-UniRule"/>
</dbReference>
<keyword evidence="5" id="KW-0804">Transcription</keyword>
<dbReference type="EC" id="1.2.1.88" evidence="5"/>
<feature type="domain" description="Aldehyde dehydrogenase" evidence="7">
    <location>
        <begin position="569"/>
        <end position="994"/>
    </location>
</feature>
<dbReference type="Gene3D" id="3.40.605.10">
    <property type="entry name" value="Aldehyde Dehydrogenase, Chain A, domain 1"/>
    <property type="match status" value="1"/>
</dbReference>
<comment type="pathway">
    <text evidence="5">Amino-acid degradation; L-proline degradation into L-glutamate; L-glutamate from L-proline: step 1/2.</text>
</comment>
<feature type="domain" description="Proline dehydrogenase PutA" evidence="9">
    <location>
        <begin position="59"/>
        <end position="170"/>
    </location>
</feature>
<dbReference type="GO" id="GO:0010133">
    <property type="term" value="P:L-proline catabolic process to L-glutamate"/>
    <property type="evidence" value="ECO:0007669"/>
    <property type="project" value="UniProtKB-UniRule"/>
</dbReference>
<dbReference type="Proteomes" id="UP000282125">
    <property type="component" value="Unassembled WGS sequence"/>
</dbReference>
<dbReference type="InterPro" id="IPR016163">
    <property type="entry name" value="Ald_DH_C"/>
</dbReference>
<evidence type="ECO:0000256" key="3">
    <source>
        <dbReference type="ARBA" id="ARBA00023027"/>
    </source>
</evidence>
<evidence type="ECO:0000256" key="1">
    <source>
        <dbReference type="ARBA" id="ARBA00004786"/>
    </source>
</evidence>
<dbReference type="InterPro" id="IPR025703">
    <property type="entry name" value="Bifunct_PutA"/>
</dbReference>
<dbReference type="UniPathway" id="UPA00261">
    <property type="reaction ID" value="UER00373"/>
</dbReference>
<feature type="active site" evidence="6">
    <location>
        <position position="774"/>
    </location>
</feature>
<dbReference type="SUPFAM" id="SSF81935">
    <property type="entry name" value="N-terminal domain of bifunctional PutA protein"/>
    <property type="match status" value="1"/>
</dbReference>
<dbReference type="InterPro" id="IPR041349">
    <property type="entry name" value="PRODH"/>
</dbReference>
<dbReference type="GO" id="GO:0003677">
    <property type="term" value="F:DNA binding"/>
    <property type="evidence" value="ECO:0007669"/>
    <property type="project" value="UniProtKB-KW"/>
</dbReference>
<reference evidence="11 12" key="1">
    <citation type="submission" date="2018-11" db="EMBL/GenBank/DDBJ databases">
        <title>Gemmobacter sp. nov., YIM 102744-1 draft genome.</title>
        <authorList>
            <person name="Li G."/>
            <person name="Jiang Y."/>
        </authorList>
    </citation>
    <scope>NUCLEOTIDE SEQUENCE [LARGE SCALE GENOMIC DNA]</scope>
    <source>
        <strain evidence="11 12">YIM 102744-1</strain>
    </source>
</reference>
<dbReference type="Pfam" id="PF14850">
    <property type="entry name" value="Pro_dh-DNA_bdg"/>
    <property type="match status" value="1"/>
</dbReference>
<dbReference type="InterPro" id="IPR016162">
    <property type="entry name" value="Ald_DH_N"/>
</dbReference>
<dbReference type="InterPro" id="IPR005933">
    <property type="entry name" value="PutA_C"/>
</dbReference>
<keyword evidence="5" id="KW-0238">DNA-binding</keyword>
<dbReference type="PIRSF" id="PIRSF000197">
    <property type="entry name" value="Bifunct_PutA"/>
    <property type="match status" value="1"/>
</dbReference>
<dbReference type="GO" id="GO:0009898">
    <property type="term" value="C:cytoplasmic side of plasma membrane"/>
    <property type="evidence" value="ECO:0007669"/>
    <property type="project" value="TreeGrafter"/>
</dbReference>